<protein>
    <submittedName>
        <fullName evidence="5">Unannotated protein</fullName>
    </submittedName>
</protein>
<dbReference type="Gene3D" id="3.40.800.10">
    <property type="entry name" value="Ureohydrolase domain"/>
    <property type="match status" value="1"/>
</dbReference>
<accession>A0A6J6JXP6</accession>
<reference evidence="5" key="1">
    <citation type="submission" date="2020-05" db="EMBL/GenBank/DDBJ databases">
        <authorList>
            <person name="Chiriac C."/>
            <person name="Salcher M."/>
            <person name="Ghai R."/>
            <person name="Kavagutti S V."/>
        </authorList>
    </citation>
    <scope>NUCLEOTIDE SEQUENCE</scope>
</reference>
<gene>
    <name evidence="4" type="ORF">UFOPK1684_00539</name>
    <name evidence="5" type="ORF">UFOPK2158_00659</name>
</gene>
<keyword evidence="2" id="KW-0378">Hydrolase</keyword>
<dbReference type="GO" id="GO:0008783">
    <property type="term" value="F:agmatinase activity"/>
    <property type="evidence" value="ECO:0007669"/>
    <property type="project" value="TreeGrafter"/>
</dbReference>
<keyword evidence="1" id="KW-0479">Metal-binding</keyword>
<dbReference type="PANTHER" id="PTHR11358:SF35">
    <property type="entry name" value="FORMIMIDOYLGLUTAMASE"/>
    <property type="match status" value="1"/>
</dbReference>
<dbReference type="SUPFAM" id="SSF52768">
    <property type="entry name" value="Arginase/deacetylase"/>
    <property type="match status" value="1"/>
</dbReference>
<sequence>MSEDSLWPRASHWLQPATSERTQLGIFGVPAFQTSISSTGAHQTPAAIREALSRFSTFSYTANADLRDISFADFGDVRQPDSAEGEERTMGLAHSVSSASELSIALGGDNSITYAVMRGVFGDGLSEAGLITLDAHHDVRDGASNGSPVRRLIEAGLPGTSIVQIGINDFSNSPEYAKRARDCGIRVITRQALRTRTIESVIDEALSFVGDRKLHVDIDMDVCDQSVAPACPAATPGGISADELRQFAFAFGKISTVVSCDITEIDAHADGPDLRTVRLGALAVLEIASGYQSR</sequence>
<keyword evidence="3" id="KW-0464">Manganese</keyword>
<dbReference type="EMBL" id="CAEZVY010000056">
    <property type="protein sequence ID" value="CAB4641792.1"/>
    <property type="molecule type" value="Genomic_DNA"/>
</dbReference>
<organism evidence="5">
    <name type="scientific">freshwater metagenome</name>
    <dbReference type="NCBI Taxonomy" id="449393"/>
    <lineage>
        <taxon>unclassified sequences</taxon>
        <taxon>metagenomes</taxon>
        <taxon>ecological metagenomes</taxon>
    </lineage>
</organism>
<dbReference type="GO" id="GO:0033389">
    <property type="term" value="P:putrescine biosynthetic process from arginine, via agmatine"/>
    <property type="evidence" value="ECO:0007669"/>
    <property type="project" value="TreeGrafter"/>
</dbReference>
<dbReference type="PANTHER" id="PTHR11358">
    <property type="entry name" value="ARGINASE/AGMATINASE"/>
    <property type="match status" value="1"/>
</dbReference>
<evidence type="ECO:0000313" key="4">
    <source>
        <dbReference type="EMBL" id="CAB4568095.1"/>
    </source>
</evidence>
<proteinExistence type="predicted"/>
<dbReference type="PROSITE" id="PS51409">
    <property type="entry name" value="ARGINASE_2"/>
    <property type="match status" value="1"/>
</dbReference>
<dbReference type="InterPro" id="IPR006035">
    <property type="entry name" value="Ureohydrolase"/>
</dbReference>
<dbReference type="PIRSF" id="PIRSF036979">
    <property type="entry name" value="Arginase"/>
    <property type="match status" value="1"/>
</dbReference>
<dbReference type="AlphaFoldDB" id="A0A6J6JXP6"/>
<dbReference type="GO" id="GO:0046872">
    <property type="term" value="F:metal ion binding"/>
    <property type="evidence" value="ECO:0007669"/>
    <property type="project" value="UniProtKB-KW"/>
</dbReference>
<name>A0A6J6JXP6_9ZZZZ</name>
<dbReference type="EMBL" id="CAEZTM010000017">
    <property type="protein sequence ID" value="CAB4568095.1"/>
    <property type="molecule type" value="Genomic_DNA"/>
</dbReference>
<evidence type="ECO:0000256" key="2">
    <source>
        <dbReference type="ARBA" id="ARBA00022801"/>
    </source>
</evidence>
<evidence type="ECO:0000313" key="5">
    <source>
        <dbReference type="EMBL" id="CAB4641792.1"/>
    </source>
</evidence>
<evidence type="ECO:0000256" key="1">
    <source>
        <dbReference type="ARBA" id="ARBA00022723"/>
    </source>
</evidence>
<dbReference type="Pfam" id="PF00491">
    <property type="entry name" value="Arginase"/>
    <property type="match status" value="1"/>
</dbReference>
<evidence type="ECO:0000256" key="3">
    <source>
        <dbReference type="ARBA" id="ARBA00023211"/>
    </source>
</evidence>
<dbReference type="InterPro" id="IPR023696">
    <property type="entry name" value="Ureohydrolase_dom_sf"/>
</dbReference>